<dbReference type="PANTHER" id="PTHR30629:SF2">
    <property type="entry name" value="PROPHAGE INTEGRASE INTS-RELATED"/>
    <property type="match status" value="1"/>
</dbReference>
<evidence type="ECO:0000256" key="2">
    <source>
        <dbReference type="ARBA" id="ARBA00022908"/>
    </source>
</evidence>
<reference evidence="6" key="1">
    <citation type="submission" date="2018-05" db="EMBL/GenBank/DDBJ databases">
        <authorList>
            <person name="Lanie J.A."/>
            <person name="Ng W.-L."/>
            <person name="Kazmierczak K.M."/>
            <person name="Andrzejewski T.M."/>
            <person name="Davidsen T.M."/>
            <person name="Wayne K.J."/>
            <person name="Tettelin H."/>
            <person name="Glass J.I."/>
            <person name="Rusch D."/>
            <person name="Podicherti R."/>
            <person name="Tsui H.-C.T."/>
            <person name="Winkler M.E."/>
        </authorList>
    </citation>
    <scope>NUCLEOTIDE SEQUENCE</scope>
</reference>
<accession>A0A381TBX4</accession>
<dbReference type="GO" id="GO:0015074">
    <property type="term" value="P:DNA integration"/>
    <property type="evidence" value="ECO:0007669"/>
    <property type="project" value="UniProtKB-KW"/>
</dbReference>
<evidence type="ECO:0000256" key="4">
    <source>
        <dbReference type="ARBA" id="ARBA00023172"/>
    </source>
</evidence>
<dbReference type="Gene3D" id="1.10.443.10">
    <property type="entry name" value="Intergrase catalytic core"/>
    <property type="match status" value="1"/>
</dbReference>
<sequence length="435" mass="50732">MTVEKENITPELIGSLELKEQPYFIRSMNYPGFRIKVNPKGRISFITYGRIHFGGNPRTITHGTTKTLSLDEAISKHIQCIRLLEQGKDPNLMKKSKNKQYSIGLNLETIAMQFIFDKEQKSEYSKNYADQCKTYLLKNKLQPLLTKNINQISTELITEWYKSLEATPTAANNALQFLSSVFSYAQTLNLIDTNSNPASIIRKLNLTYPTIRRDRQIDLESELPKILYRLWDPMNTHTVNRVTRNAIYLLLISGLKKSDVLNLKWGQISNKKFIKFKRRNNIQVYPINEYIQDVLDDMEKIYKGKKGFNFKKAEDWVFRSPKNPSKNINNLRKTLNIYSTDIDWVIYPETFRKTFAKVADLAGISRTHFYSLLGIKKPNYTYESIGSNNIHYNDLKKSLNKIHQAFDKLCPMQLPGIDQPLRHFMFNNNSNKRML</sequence>
<keyword evidence="4" id="KW-0233">DNA recombination</keyword>
<dbReference type="InterPro" id="IPR011010">
    <property type="entry name" value="DNA_brk_join_enz"/>
</dbReference>
<dbReference type="InterPro" id="IPR044068">
    <property type="entry name" value="CB"/>
</dbReference>
<dbReference type="InterPro" id="IPR010998">
    <property type="entry name" value="Integrase_recombinase_N"/>
</dbReference>
<keyword evidence="2" id="KW-0229">DNA integration</keyword>
<dbReference type="PROSITE" id="PS51900">
    <property type="entry name" value="CB"/>
    <property type="match status" value="1"/>
</dbReference>
<evidence type="ECO:0000256" key="3">
    <source>
        <dbReference type="ARBA" id="ARBA00023125"/>
    </source>
</evidence>
<dbReference type="InterPro" id="IPR025166">
    <property type="entry name" value="Integrase_DNA_bind_dom"/>
</dbReference>
<keyword evidence="3" id="KW-0238">DNA-binding</keyword>
<dbReference type="EMBL" id="UINC01004348">
    <property type="protein sequence ID" value="SVA13656.1"/>
    <property type="molecule type" value="Genomic_DNA"/>
</dbReference>
<dbReference type="GO" id="GO:0003677">
    <property type="term" value="F:DNA binding"/>
    <property type="evidence" value="ECO:0007669"/>
    <property type="project" value="UniProtKB-KW"/>
</dbReference>
<evidence type="ECO:0000313" key="6">
    <source>
        <dbReference type="EMBL" id="SVA13656.1"/>
    </source>
</evidence>
<evidence type="ECO:0000256" key="1">
    <source>
        <dbReference type="ARBA" id="ARBA00008857"/>
    </source>
</evidence>
<name>A0A381TBX4_9ZZZZ</name>
<evidence type="ECO:0000259" key="5">
    <source>
        <dbReference type="PROSITE" id="PS51900"/>
    </source>
</evidence>
<organism evidence="6">
    <name type="scientific">marine metagenome</name>
    <dbReference type="NCBI Taxonomy" id="408172"/>
    <lineage>
        <taxon>unclassified sequences</taxon>
        <taxon>metagenomes</taxon>
        <taxon>ecological metagenomes</taxon>
    </lineage>
</organism>
<dbReference type="Gene3D" id="1.10.150.130">
    <property type="match status" value="1"/>
</dbReference>
<proteinExistence type="inferred from homology"/>
<dbReference type="Pfam" id="PF13356">
    <property type="entry name" value="Arm-DNA-bind_3"/>
    <property type="match status" value="1"/>
</dbReference>
<gene>
    <name evidence="6" type="ORF">METZ01_LOCUS66510</name>
</gene>
<dbReference type="SUPFAM" id="SSF56349">
    <property type="entry name" value="DNA breaking-rejoining enzymes"/>
    <property type="match status" value="1"/>
</dbReference>
<dbReference type="InterPro" id="IPR038488">
    <property type="entry name" value="Integrase_DNA-bd_sf"/>
</dbReference>
<dbReference type="Gene3D" id="3.30.160.390">
    <property type="entry name" value="Integrase, DNA-binding domain"/>
    <property type="match status" value="1"/>
</dbReference>
<dbReference type="InterPro" id="IPR050808">
    <property type="entry name" value="Phage_Integrase"/>
</dbReference>
<protein>
    <recommendedName>
        <fullName evidence="5">Core-binding (CB) domain-containing protein</fullName>
    </recommendedName>
</protein>
<comment type="similarity">
    <text evidence="1">Belongs to the 'phage' integrase family.</text>
</comment>
<dbReference type="PANTHER" id="PTHR30629">
    <property type="entry name" value="PROPHAGE INTEGRASE"/>
    <property type="match status" value="1"/>
</dbReference>
<dbReference type="InterPro" id="IPR013762">
    <property type="entry name" value="Integrase-like_cat_sf"/>
</dbReference>
<dbReference type="GO" id="GO:0006310">
    <property type="term" value="P:DNA recombination"/>
    <property type="evidence" value="ECO:0007669"/>
    <property type="project" value="UniProtKB-KW"/>
</dbReference>
<dbReference type="AlphaFoldDB" id="A0A381TBX4"/>
<feature type="domain" description="Core-binding (CB)" evidence="5">
    <location>
        <begin position="105"/>
        <end position="186"/>
    </location>
</feature>